<evidence type="ECO:0000313" key="2">
    <source>
        <dbReference type="Proteomes" id="UP000034444"/>
    </source>
</evidence>
<name>A0A7U4RQA4_9BACT</name>
<dbReference type="EMBL" id="CP011308">
    <property type="protein sequence ID" value="AKF24688.1"/>
    <property type="molecule type" value="Genomic_DNA"/>
</dbReference>
<reference evidence="2" key="2">
    <citation type="journal article" date="2017" name="Stand. Genomic Sci.">
        <title>Complete genome sequence of the sulfur-oxidizing chemolithoautotrophic Sulfurovum lithotrophicum 42BKTT.</title>
        <authorList>
            <person name="Jeon W."/>
            <person name="Priscilla L."/>
            <person name="Park G."/>
            <person name="Lee H."/>
            <person name="Lee N."/>
            <person name="Lee D."/>
            <person name="Kwon H."/>
            <person name="Ahn I."/>
            <person name="Lee C."/>
            <person name="Lee H."/>
            <person name="Ahn J."/>
        </authorList>
    </citation>
    <scope>NUCLEOTIDE SEQUENCE [LARGE SCALE GENOMIC DNA]</scope>
    <source>
        <strain evidence="2">ATCC BAA-797 / 42BKT</strain>
    </source>
</reference>
<protein>
    <submittedName>
        <fullName evidence="1">Uncharacterized protein</fullName>
    </submittedName>
</protein>
<dbReference type="KEGG" id="slh:YH65_04265"/>
<dbReference type="Proteomes" id="UP000034444">
    <property type="component" value="Chromosome"/>
</dbReference>
<evidence type="ECO:0000313" key="1">
    <source>
        <dbReference type="EMBL" id="AKF24688.1"/>
    </source>
</evidence>
<reference evidence="1 2" key="1">
    <citation type="submission" date="2015-04" db="EMBL/GenBank/DDBJ databases">
        <title>Complete genome sequence of Sulfurovum lithotrophicum ATCC BAA-797T.</title>
        <authorList>
            <person name="Ahn J."/>
            <person name="Park G."/>
            <person name="Jeon W."/>
            <person name="Jang Y."/>
            <person name="Jang M."/>
            <person name="Lee H."/>
            <person name="Lee H."/>
        </authorList>
    </citation>
    <scope>NUCLEOTIDE SEQUENCE [LARGE SCALE GENOMIC DNA]</scope>
    <source>
        <strain evidence="2">ATCC BAA-797 / 42BKT</strain>
    </source>
</reference>
<organism evidence="1 2">
    <name type="scientific">Sulfurovum lithotrophicum</name>
    <dbReference type="NCBI Taxonomy" id="206403"/>
    <lineage>
        <taxon>Bacteria</taxon>
        <taxon>Pseudomonadati</taxon>
        <taxon>Campylobacterota</taxon>
        <taxon>Epsilonproteobacteria</taxon>
        <taxon>Campylobacterales</taxon>
        <taxon>Sulfurovaceae</taxon>
        <taxon>Sulfurovum</taxon>
    </lineage>
</organism>
<proteinExistence type="predicted"/>
<keyword evidence="2" id="KW-1185">Reference proteome</keyword>
<gene>
    <name evidence="1" type="ORF">YH65_04265</name>
</gene>
<dbReference type="AlphaFoldDB" id="A0A7U4RQA4"/>
<sequence>MPLGLEVFSALSFPLFKWECIPSCTDWSMHSHAQHGSHTKMNNKLHLLEIGILNRKNTPIKTFQFDDMIKGFY</sequence>
<accession>A0A7U4RQA4</accession>